<evidence type="ECO:0000313" key="2">
    <source>
        <dbReference type="Proteomes" id="UP001231649"/>
    </source>
</evidence>
<reference evidence="1" key="1">
    <citation type="submission" date="2023-03" db="EMBL/GenBank/DDBJ databases">
        <title>Chromosome-level genomes of two armyworms, Mythimna separata and Mythimna loreyi, provide insights into the biosynthesis and reception of sex pheromones.</title>
        <authorList>
            <person name="Zhao H."/>
        </authorList>
    </citation>
    <scope>NUCLEOTIDE SEQUENCE</scope>
    <source>
        <strain evidence="1">BeijingLab</strain>
    </source>
</reference>
<name>A0ACC2QFA8_9NEOP</name>
<sequence length="3444" mass="385658">MSKEIVIILSLVGLISVCVAQVVQDGQCASIPLYDNFNIESFSEKWYEYARSDNPHQQGECSEFEVTNDNGLKVNYSSVNNNFLEEIIGTATQDGNAARLQLTLPSLQDPIDILVHAMMEDFFAIALSCQDISPSQRKLHIWILTRHITPSGMTIAFINTALQEQFGIVLSSLKSIDHSSAACSVLPVIGPGEPIILPGKCDENLAVVQNFEVDKFLGLWHQIASYETPNANGSCARAEYTKGDGVVNILNSQVVDQKVLSIDGYATVSGTDAKLSVVLNIPDAPPTPSDLWILRSDYENYAIAYSCINEDDDRRRIYSWILSRSRQLSPTAEKAVDEAIRSYIELNSAFYKPTNQSDAGCFFYPEPSDQPVVFRGQCESVNVQAMQNFEADKYMGIWHNIEMYPSRFQNGTCSNAFYEIVDGSVVVVNSQVNDQKLETIKGVAVPASDGSAKLVVTFPIPGSDVTASTDYWVLATDYTQYAFVYTCKNLNDNEMQVGSWKLSRTKQLSPNSELAINAIMDDVLYLDKRFYKIQNQTEGGCFYFPEPQDNVPVVFPGQCDETVAVIQNFNLADLEGIWYEIESYPKTERSGQCVNHQLTSIDTTRLNLVSSGVTDQFLGSLNGVVTRYSASENNGKLTIAITDANGQAKNVPFWILDANNDFVFAYGCENINDDFRAVWSWKLSRTRELSQAAQTAINNAMIGNDVLGDQYFEKIDHSNEACFYLPELDRGEPVILPGPCDDNIEGIPNFDIEKYAGRWRLIESYGSDFQDGTCNVARYTQQASNVLAVTNSQVVNGQLASISGTATLSNTEKGQLRFYFPSRDESFDVTILDTDYDSYSLGYGCVNIPNNQRRVYSWKMSRENTLSTDATNKMNQIIDTIPVLNNRFYYFINRTDTGCFYLPTPDPSTSVKFRGQCDQNIPVVTDFQAERYLGRWFDIESYPEEFQNGKCNTAVYSEHPDASIDVDVLNTQVINQTLFSVRGSAVQDPSEDASAKLTVTFNVGGVEVVAKYWVLATDYDTYSLVYSCRPVDDEYVQVTSWKLSRTRELTSAAKIEIDKVMSNIRVLEQQYFIARDHSSEGCFYFPEPQPGMPVVFPGQCNNSIEAVPNFNMKNFEGTWHETAGYPKANQDGQCISHQFTVNGTTYESMRLDSFEVLDLTQSTTEGHVTFARDDEISGKLVINIWVNGEAQSIPYWILSTNYNDYALVYSCINIDEETRGVWSWKLSRTRQLSDAGNVAINDAIAKIDVLRNEYYESIDQTDKACFHLPDITPGDNVILPGRCDSDIGGKPHFDIAKYAGEWRLIESYGSPQQVGTCNVAQYKQQDSHTLSVTNSQVVNGLLVSISGTATVSSNDGSGRLTFSLGGKEYNMYILETDYDSFAFAYGCENLENDRRRVTSWKFSRSNTLSQAAMDRINEIINDIEVLHQPYYYQVNRSPDACFYFPEPDRYTPVRFRGRCNESIPVVPDFNVEKYLGLWYDVESYPVAFQDGECPNARYSAINSSTVSVVNTQVIDQSLRSISGLAVASTDGSAKLKVTFDGQSGASDYWVLATDYDSYAFVYSCANDGDEYMNVASWKLSRSRELTADAKTKIDQEMSNIPVLDQRYFIERDQGPEACFYFPEPQPGVPVVFPGQCNESIEAVPNFSMKDFEGTWHEIAGYPKANQDGQCISQQFTVNGTTYESMRLDSFSVLDLTQSTNEGHVKFARDDDTSGKLVISISVNGAVQSIPYWILSTNYIDYALVYSCINIDEETRGVWSWKLSRTRQLSDAGNVAINDAIAKIDVLRNEYYESIDQTGKACFHLPDITPGDNVILPGRCDSDIGGKPHFDVAKYVGEWRLIESYGSPQQVGTCNVAQYKQQDSHTLSVTNSQVVNELLVSISGTATVSSNDGSGRLTFSLGGKEYNVYILETDYDSFAFAYGCENLENDRRRVTSWKFSRSNTLSQAAMDRINEIINDIEVLHQPYYYQVNRSPDACFYFPEPDRYTPVRFRGRCNESIPVVPDFNVERYLGLWYDIESYPVAFQDGECPNARYSAIDSSTVSVVNTQVVDQSLRSISGLAVASSDGSAKLKVTFDGQSGASDYWVLATDYDSYAFVYSCANDGDEYMNVASWKLSRTRELTAYAKIKIDQEMSNIPVLDQRYFIERDQGPEACFYFPEPQPGVPVVFPGQCNESIAAVPNFSMKDFEGTWHEIAGYPKANQDGQCISQQFTVNGTTYESMRLDSFSVFDQTQSTTEGHVTFASDHETSGKLAINIWVNGEAQSIPYWILSTNYNDYALVYSCINIDKETRGVWSWKLSRTRQLSDAGNVAINDAISNVDVLNNMYYENIQQADSDCFFYPELGPNDPVVFPGSCSPNIPVLQNFDPSRYLGRWRLIESYYSNFQNGTCISATYTVADDGSVIVVNSKVVDEQLNSITGSAIIDPSGSGKLTVTFPNSTPTEYWILDTDYDTFALIYTCVDLPNDQRRVWSWKMSRSNSLTDNAINAINEIINRVDVLDTRYYYPIDRTDVGCFYYPTPDRTSNVIFPGQCNESISVVSNFKADLYQGTWYDVESYPTTFQSGTCNTATYTLNSDGTLSVQNTQVVNQLLKTVTGIAVPSTDGSAKFDVTITDSSGNVSTTNYWILGTDYETYSFVYSCRNINKDYREVSSWKLGKQPIIPEKAENIINNIMDNVQVLSEQYYVQRDHTDEACFYYPDNKGGDVIIKGQCIPDADVPVVNNFNANAFSGVWHEVSRFPSAFQNSECTSSNYNPIDANTFNVIHTSVTEEEKLETETQSSVPTDGRGVISIDVDGVPFDKVYILDVEYNDYALLYSCRNLDADRKQLYSWKLSRSRSGLSEAANNAINELVSTNIDLHEPYYRTTRQDNEACFYYPVFDQVPLSIELPGPCNESIAGIPNFNMHDFTGQWYEIARYPQPAQTGQCSRPVFGEVSNSGTVTIVNSQVTDEALSKIFGEATVTGNDGQIEVTFKVGEETRTAKYYVLATDYQSYALLYSCVTIENGNRRRVGSWKLSRTTELSQVANNAIDSIVSSTQGLRQSFYQETSQTDAACFYYPEFEELPEFINLPGPCNTSITGVADFDVDKFIGHGKWFEVARYPQPAQTGQCNLVEMEDGATSNSLSFVTSQIFDESLTEIKGVASVISSDGSGNLRVTFNMDNSVSIHDFFVLTTDYTGYALLYTCSNNPDSNTRRVGSWKLSRNTGLSESAKQEVDRVIDITQGLKQNYYQETSHSDQACFHYPEQTGDKVIIPGQCDTDISAVESFNVARFANNSWYQIKRYDAVGDRSCIGTRLSFDEETRNITVLYYEVVNEDLLTTEGLGKLSSNDGSGIFTLVMEDAEDGEDTETTIYILATDYDGFALAYSCKNINSSQRQVGVWQLSRERTMTEAGKVAIADMMKKRPELHEPYFKPISHDGECLEPSSAFLFKSSIILIVVCTVLQLVW</sequence>
<dbReference type="Proteomes" id="UP001231649">
    <property type="component" value="Chromosome 20"/>
</dbReference>
<comment type="caution">
    <text evidence="1">The sequence shown here is derived from an EMBL/GenBank/DDBJ whole genome shotgun (WGS) entry which is preliminary data.</text>
</comment>
<protein>
    <submittedName>
        <fullName evidence="1">Uncharacterized protein</fullName>
    </submittedName>
</protein>
<accession>A0ACC2QFA8</accession>
<gene>
    <name evidence="1" type="ORF">PYW08_007808</name>
</gene>
<keyword evidence="2" id="KW-1185">Reference proteome</keyword>
<evidence type="ECO:0000313" key="1">
    <source>
        <dbReference type="EMBL" id="KAJ8714188.1"/>
    </source>
</evidence>
<dbReference type="EMBL" id="CM056796">
    <property type="protein sequence ID" value="KAJ8714188.1"/>
    <property type="molecule type" value="Genomic_DNA"/>
</dbReference>
<proteinExistence type="predicted"/>
<organism evidence="1 2">
    <name type="scientific">Mythimna loreyi</name>
    <dbReference type="NCBI Taxonomy" id="667449"/>
    <lineage>
        <taxon>Eukaryota</taxon>
        <taxon>Metazoa</taxon>
        <taxon>Ecdysozoa</taxon>
        <taxon>Arthropoda</taxon>
        <taxon>Hexapoda</taxon>
        <taxon>Insecta</taxon>
        <taxon>Pterygota</taxon>
        <taxon>Neoptera</taxon>
        <taxon>Endopterygota</taxon>
        <taxon>Lepidoptera</taxon>
        <taxon>Glossata</taxon>
        <taxon>Ditrysia</taxon>
        <taxon>Noctuoidea</taxon>
        <taxon>Noctuidae</taxon>
        <taxon>Noctuinae</taxon>
        <taxon>Hadenini</taxon>
        <taxon>Mythimna</taxon>
    </lineage>
</organism>